<evidence type="ECO:0000256" key="5">
    <source>
        <dbReference type="ARBA" id="ARBA00022840"/>
    </source>
</evidence>
<evidence type="ECO:0000256" key="8">
    <source>
        <dbReference type="SAM" id="Phobius"/>
    </source>
</evidence>
<feature type="non-terminal residue" evidence="9">
    <location>
        <position position="86"/>
    </location>
</feature>
<evidence type="ECO:0000256" key="2">
    <source>
        <dbReference type="ARBA" id="ARBA00013164"/>
    </source>
</evidence>
<dbReference type="PANTHER" id="PTHR43740:SF2">
    <property type="entry name" value="LEUCINE--TRNA LIGASE, MITOCHONDRIAL"/>
    <property type="match status" value="1"/>
</dbReference>
<dbReference type="SUPFAM" id="SSF52374">
    <property type="entry name" value="Nucleotidylyl transferase"/>
    <property type="match status" value="1"/>
</dbReference>
<protein>
    <recommendedName>
        <fullName evidence="2">leucine--tRNA ligase</fullName>
        <ecNumber evidence="2">6.1.1.4</ecNumber>
    </recommendedName>
</protein>
<dbReference type="EC" id="6.1.1.4" evidence="2"/>
<dbReference type="AlphaFoldDB" id="A0A8T2XJP8"/>
<evidence type="ECO:0000256" key="6">
    <source>
        <dbReference type="ARBA" id="ARBA00022917"/>
    </source>
</evidence>
<keyword evidence="8" id="KW-0472">Membrane</keyword>
<gene>
    <name evidence="9" type="ORF">H0E87_020184</name>
</gene>
<evidence type="ECO:0000313" key="10">
    <source>
        <dbReference type="Proteomes" id="UP000807159"/>
    </source>
</evidence>
<evidence type="ECO:0000256" key="7">
    <source>
        <dbReference type="ARBA" id="ARBA00023146"/>
    </source>
</evidence>
<dbReference type="InterPro" id="IPR002302">
    <property type="entry name" value="Leu-tRNA-ligase"/>
</dbReference>
<evidence type="ECO:0000256" key="3">
    <source>
        <dbReference type="ARBA" id="ARBA00022598"/>
    </source>
</evidence>
<keyword evidence="4" id="KW-0547">Nucleotide-binding</keyword>
<keyword evidence="3" id="KW-0436">Ligase</keyword>
<dbReference type="GO" id="GO:0005829">
    <property type="term" value="C:cytosol"/>
    <property type="evidence" value="ECO:0007669"/>
    <property type="project" value="TreeGrafter"/>
</dbReference>
<comment type="similarity">
    <text evidence="1">Belongs to the class-I aminoacyl-tRNA synthetase family.</text>
</comment>
<dbReference type="GO" id="GO:0004823">
    <property type="term" value="F:leucine-tRNA ligase activity"/>
    <property type="evidence" value="ECO:0007669"/>
    <property type="project" value="UniProtKB-EC"/>
</dbReference>
<dbReference type="EMBL" id="JACEGQ020000011">
    <property type="protein sequence ID" value="KAH8493358.1"/>
    <property type="molecule type" value="Genomic_DNA"/>
</dbReference>
<evidence type="ECO:0000313" key="9">
    <source>
        <dbReference type="EMBL" id="KAH8493358.1"/>
    </source>
</evidence>
<proteinExistence type="inferred from homology"/>
<dbReference type="InterPro" id="IPR014729">
    <property type="entry name" value="Rossmann-like_a/b/a_fold"/>
</dbReference>
<feature type="transmembrane region" description="Helical" evidence="8">
    <location>
        <begin position="16"/>
        <end position="38"/>
    </location>
</feature>
<keyword evidence="5" id="KW-0067">ATP-binding</keyword>
<organism evidence="9 10">
    <name type="scientific">Populus deltoides</name>
    <name type="common">Eastern poplar</name>
    <name type="synonym">Eastern cottonwood</name>
    <dbReference type="NCBI Taxonomy" id="3696"/>
    <lineage>
        <taxon>Eukaryota</taxon>
        <taxon>Viridiplantae</taxon>
        <taxon>Streptophyta</taxon>
        <taxon>Embryophyta</taxon>
        <taxon>Tracheophyta</taxon>
        <taxon>Spermatophyta</taxon>
        <taxon>Magnoliopsida</taxon>
        <taxon>eudicotyledons</taxon>
        <taxon>Gunneridae</taxon>
        <taxon>Pentapetalae</taxon>
        <taxon>rosids</taxon>
        <taxon>fabids</taxon>
        <taxon>Malpighiales</taxon>
        <taxon>Salicaceae</taxon>
        <taxon>Saliceae</taxon>
        <taxon>Populus</taxon>
    </lineage>
</organism>
<dbReference type="Gene3D" id="3.40.50.620">
    <property type="entry name" value="HUPs"/>
    <property type="match status" value="1"/>
</dbReference>
<comment type="caution">
    <text evidence="9">The sequence shown here is derived from an EMBL/GenBank/DDBJ whole genome shotgun (WGS) entry which is preliminary data.</text>
</comment>
<keyword evidence="8" id="KW-1133">Transmembrane helix</keyword>
<dbReference type="GO" id="GO:0005524">
    <property type="term" value="F:ATP binding"/>
    <property type="evidence" value="ECO:0007669"/>
    <property type="project" value="UniProtKB-KW"/>
</dbReference>
<reference evidence="9" key="1">
    <citation type="journal article" date="2021" name="J. Hered.">
        <title>Genome Assembly of Salicaceae Populus deltoides (Eastern Cottonwood) I-69 Based on Nanopore Sequencing and Hi-C Technologies.</title>
        <authorList>
            <person name="Bai S."/>
            <person name="Wu H."/>
            <person name="Zhang J."/>
            <person name="Pan Z."/>
            <person name="Zhao W."/>
            <person name="Li Z."/>
            <person name="Tong C."/>
        </authorList>
    </citation>
    <scope>NUCLEOTIDE SEQUENCE</scope>
    <source>
        <tissue evidence="9">Leaf</tissue>
    </source>
</reference>
<sequence>WIVVNDGVLCLFVDEWFAVALGYMLVIHWDILLQIFLLDSNVCKVTMFLHPMGWDAFGLPAEQYAIETGTHPKITTLRNINRFRSQ</sequence>
<name>A0A8T2XJP8_POPDE</name>
<accession>A0A8T2XJP8</accession>
<keyword evidence="6" id="KW-0648">Protein biosynthesis</keyword>
<dbReference type="GO" id="GO:0006429">
    <property type="term" value="P:leucyl-tRNA aminoacylation"/>
    <property type="evidence" value="ECO:0007669"/>
    <property type="project" value="InterPro"/>
</dbReference>
<dbReference type="Proteomes" id="UP000807159">
    <property type="component" value="Chromosome 11"/>
</dbReference>
<evidence type="ECO:0000256" key="1">
    <source>
        <dbReference type="ARBA" id="ARBA00005594"/>
    </source>
</evidence>
<evidence type="ECO:0000256" key="4">
    <source>
        <dbReference type="ARBA" id="ARBA00022741"/>
    </source>
</evidence>
<dbReference type="PANTHER" id="PTHR43740">
    <property type="entry name" value="LEUCYL-TRNA SYNTHETASE"/>
    <property type="match status" value="1"/>
</dbReference>
<keyword evidence="8" id="KW-0812">Transmembrane</keyword>
<keyword evidence="7" id="KW-0030">Aminoacyl-tRNA synthetase</keyword>
<feature type="non-terminal residue" evidence="9">
    <location>
        <position position="1"/>
    </location>
</feature>
<keyword evidence="10" id="KW-1185">Reference proteome</keyword>